<proteinExistence type="predicted"/>
<evidence type="ECO:0000313" key="3">
    <source>
        <dbReference type="Proteomes" id="UP001214553"/>
    </source>
</evidence>
<evidence type="ECO:0000256" key="1">
    <source>
        <dbReference type="SAM" id="Phobius"/>
    </source>
</evidence>
<sequence>MSNLCHGALVSTVGLTVPAVLIVGLVSRQSPVFGVDGIGMLLLVATLALSIATFSS</sequence>
<keyword evidence="3" id="KW-1185">Reference proteome</keyword>
<feature type="transmembrane region" description="Helical" evidence="1">
    <location>
        <begin position="6"/>
        <end position="26"/>
    </location>
</feature>
<dbReference type="EMBL" id="CP119108">
    <property type="protein sequence ID" value="WEG07874.1"/>
    <property type="molecule type" value="Genomic_DNA"/>
</dbReference>
<organism evidence="2 3">
    <name type="scientific">Microbacterium horticulturae</name>
    <dbReference type="NCBI Taxonomy" id="3028316"/>
    <lineage>
        <taxon>Bacteria</taxon>
        <taxon>Bacillati</taxon>
        <taxon>Actinomycetota</taxon>
        <taxon>Actinomycetes</taxon>
        <taxon>Micrococcales</taxon>
        <taxon>Microbacteriaceae</taxon>
        <taxon>Microbacterium</taxon>
    </lineage>
</organism>
<dbReference type="Proteomes" id="UP001214553">
    <property type="component" value="Chromosome"/>
</dbReference>
<reference evidence="2 3" key="1">
    <citation type="submission" date="2023-03" db="EMBL/GenBank/DDBJ databases">
        <title>Genome sequence of Microbacterium sp. KACC 23027.</title>
        <authorList>
            <person name="Kim S."/>
            <person name="Heo J."/>
            <person name="Kwon S.-W."/>
        </authorList>
    </citation>
    <scope>NUCLEOTIDE SEQUENCE [LARGE SCALE GENOMIC DNA]</scope>
    <source>
        <strain evidence="2 3">KACC 23027</strain>
    </source>
</reference>
<evidence type="ECO:0000313" key="2">
    <source>
        <dbReference type="EMBL" id="WEG07874.1"/>
    </source>
</evidence>
<keyword evidence="1" id="KW-0812">Transmembrane</keyword>
<keyword evidence="1" id="KW-0472">Membrane</keyword>
<name>A0ABY8BUM9_9MICO</name>
<gene>
    <name evidence="2" type="ORF">PU630_11545</name>
</gene>
<feature type="transmembrane region" description="Helical" evidence="1">
    <location>
        <begin position="33"/>
        <end position="54"/>
    </location>
</feature>
<keyword evidence="1" id="KW-1133">Transmembrane helix</keyword>
<protein>
    <submittedName>
        <fullName evidence="2">Uncharacterized protein</fullName>
    </submittedName>
</protein>
<accession>A0ABY8BUM9</accession>
<dbReference type="RefSeq" id="WP_275277212.1">
    <property type="nucleotide sequence ID" value="NZ_CP119108.1"/>
</dbReference>